<dbReference type="Proteomes" id="UP001060085">
    <property type="component" value="Linkage Group LG08"/>
</dbReference>
<name>A0ACB9ZSB4_CATRO</name>
<evidence type="ECO:0000313" key="2">
    <source>
        <dbReference type="Proteomes" id="UP001060085"/>
    </source>
</evidence>
<accession>A0ACB9ZSB4</accession>
<keyword evidence="2" id="KW-1185">Reference proteome</keyword>
<comment type="caution">
    <text evidence="1">The sequence shown here is derived from an EMBL/GenBank/DDBJ whole genome shotgun (WGS) entry which is preliminary data.</text>
</comment>
<sequence length="125" mass="14875">MIQLHNFFFFITFMVVPCGMVALVLLKWFINRDVPTGRLLLMEIYTLHGRSKNLSKTKARNALFHFVTILYFLLPESKVDLSYFESFCGVLCLVFFRTFFFLAFDRSAKRERTERRKGQINQNEQ</sequence>
<organism evidence="1 2">
    <name type="scientific">Catharanthus roseus</name>
    <name type="common">Madagascar periwinkle</name>
    <name type="synonym">Vinca rosea</name>
    <dbReference type="NCBI Taxonomy" id="4058"/>
    <lineage>
        <taxon>Eukaryota</taxon>
        <taxon>Viridiplantae</taxon>
        <taxon>Streptophyta</taxon>
        <taxon>Embryophyta</taxon>
        <taxon>Tracheophyta</taxon>
        <taxon>Spermatophyta</taxon>
        <taxon>Magnoliopsida</taxon>
        <taxon>eudicotyledons</taxon>
        <taxon>Gunneridae</taxon>
        <taxon>Pentapetalae</taxon>
        <taxon>asterids</taxon>
        <taxon>lamiids</taxon>
        <taxon>Gentianales</taxon>
        <taxon>Apocynaceae</taxon>
        <taxon>Rauvolfioideae</taxon>
        <taxon>Vinceae</taxon>
        <taxon>Catharanthinae</taxon>
        <taxon>Catharanthus</taxon>
    </lineage>
</organism>
<gene>
    <name evidence="1" type="ORF">M9H77_36264</name>
</gene>
<reference evidence="2" key="1">
    <citation type="journal article" date="2023" name="Nat. Plants">
        <title>Single-cell RNA sequencing provides a high-resolution roadmap for understanding the multicellular compartmentation of specialized metabolism.</title>
        <authorList>
            <person name="Sun S."/>
            <person name="Shen X."/>
            <person name="Li Y."/>
            <person name="Li Y."/>
            <person name="Wang S."/>
            <person name="Li R."/>
            <person name="Zhang H."/>
            <person name="Shen G."/>
            <person name="Guo B."/>
            <person name="Wei J."/>
            <person name="Xu J."/>
            <person name="St-Pierre B."/>
            <person name="Chen S."/>
            <person name="Sun C."/>
        </authorList>
    </citation>
    <scope>NUCLEOTIDE SEQUENCE [LARGE SCALE GENOMIC DNA]</scope>
</reference>
<evidence type="ECO:0000313" key="1">
    <source>
        <dbReference type="EMBL" id="KAI5650259.1"/>
    </source>
</evidence>
<dbReference type="EMBL" id="CM044708">
    <property type="protein sequence ID" value="KAI5650259.1"/>
    <property type="molecule type" value="Genomic_DNA"/>
</dbReference>
<protein>
    <submittedName>
        <fullName evidence="1">Uncharacterized protein</fullName>
    </submittedName>
</protein>
<proteinExistence type="predicted"/>